<reference evidence="2 3" key="1">
    <citation type="submission" date="2020-10" db="EMBL/GenBank/DDBJ databases">
        <title>Ca. Dormibacterota MAGs.</title>
        <authorList>
            <person name="Montgomery K."/>
        </authorList>
    </citation>
    <scope>NUCLEOTIDE SEQUENCE [LARGE SCALE GENOMIC DNA]</scope>
    <source>
        <strain evidence="2">SC8812_S17_18</strain>
    </source>
</reference>
<evidence type="ECO:0000313" key="3">
    <source>
        <dbReference type="Proteomes" id="UP000606991"/>
    </source>
</evidence>
<accession>A0A934N4S5</accession>
<dbReference type="Proteomes" id="UP000606991">
    <property type="component" value="Unassembled WGS sequence"/>
</dbReference>
<gene>
    <name evidence="2" type="ORF">JF886_04770</name>
</gene>
<proteinExistence type="predicted"/>
<dbReference type="EMBL" id="JAEKNS010000054">
    <property type="protein sequence ID" value="MBJ7594168.1"/>
    <property type="molecule type" value="Genomic_DNA"/>
</dbReference>
<evidence type="ECO:0000256" key="1">
    <source>
        <dbReference type="SAM" id="Phobius"/>
    </source>
</evidence>
<comment type="caution">
    <text evidence="2">The sequence shown here is derived from an EMBL/GenBank/DDBJ whole genome shotgun (WGS) entry which is preliminary data.</text>
</comment>
<protein>
    <submittedName>
        <fullName evidence="2">Uncharacterized protein</fullName>
    </submittedName>
</protein>
<keyword evidence="1" id="KW-1133">Transmembrane helix</keyword>
<name>A0A934N4S5_9BACT</name>
<feature type="transmembrane region" description="Helical" evidence="1">
    <location>
        <begin position="15"/>
        <end position="36"/>
    </location>
</feature>
<sequence>MDTVYRGWNWSAQRLAALLVGLMAVVLLAASGGYLIRGATTLVVTHTITKTVAIPATHSFSGARTSGGFIPGV</sequence>
<dbReference type="AlphaFoldDB" id="A0A934N4S5"/>
<keyword evidence="1" id="KW-0472">Membrane</keyword>
<evidence type="ECO:0000313" key="2">
    <source>
        <dbReference type="EMBL" id="MBJ7594168.1"/>
    </source>
</evidence>
<dbReference type="RefSeq" id="WP_337310126.1">
    <property type="nucleotide sequence ID" value="NZ_JAEKNS010000054.1"/>
</dbReference>
<keyword evidence="1" id="KW-0812">Transmembrane</keyword>
<organism evidence="2 3">
    <name type="scientific">Candidatus Aeolococcus gillhamiae</name>
    <dbReference type="NCBI Taxonomy" id="3127015"/>
    <lineage>
        <taxon>Bacteria</taxon>
        <taxon>Bacillati</taxon>
        <taxon>Candidatus Dormiibacterota</taxon>
        <taxon>Candidatus Dormibacteria</taxon>
        <taxon>Candidatus Aeolococcales</taxon>
        <taxon>Candidatus Aeolococcaceae</taxon>
        <taxon>Candidatus Aeolococcus</taxon>
    </lineage>
</organism>